<organism evidence="2 3">
    <name type="scientific">Oceanirhabdus seepicola</name>
    <dbReference type="NCBI Taxonomy" id="2828781"/>
    <lineage>
        <taxon>Bacteria</taxon>
        <taxon>Bacillati</taxon>
        <taxon>Bacillota</taxon>
        <taxon>Clostridia</taxon>
        <taxon>Eubacteriales</taxon>
        <taxon>Clostridiaceae</taxon>
        <taxon>Oceanirhabdus</taxon>
    </lineage>
</organism>
<reference evidence="2" key="2">
    <citation type="submission" date="2021-04" db="EMBL/GenBank/DDBJ databases">
        <authorList>
            <person name="Dong X."/>
        </authorList>
    </citation>
    <scope>NUCLEOTIDE SEQUENCE</scope>
    <source>
        <strain evidence="2">ZWT</strain>
    </source>
</reference>
<protein>
    <submittedName>
        <fullName evidence="2">Uncharacterized protein</fullName>
    </submittedName>
</protein>
<evidence type="ECO:0000313" key="3">
    <source>
        <dbReference type="Proteomes" id="UP001056429"/>
    </source>
</evidence>
<evidence type="ECO:0000256" key="1">
    <source>
        <dbReference type="SAM" id="Coils"/>
    </source>
</evidence>
<dbReference type="EMBL" id="JAGSOJ010000001">
    <property type="protein sequence ID" value="MCM1988806.1"/>
    <property type="molecule type" value="Genomic_DNA"/>
</dbReference>
<dbReference type="AlphaFoldDB" id="A0A9J6NXT6"/>
<dbReference type="RefSeq" id="WP_250857674.1">
    <property type="nucleotide sequence ID" value="NZ_JAGSOJ010000001.1"/>
</dbReference>
<reference evidence="2" key="1">
    <citation type="journal article" date="2021" name="mSystems">
        <title>Bacteria and Archaea Synergistically Convert Glycine Betaine to Biogenic Methane in the Formosa Cold Seep of the South China Sea.</title>
        <authorList>
            <person name="Li L."/>
            <person name="Zhang W."/>
            <person name="Zhang S."/>
            <person name="Song L."/>
            <person name="Sun Q."/>
            <person name="Zhang H."/>
            <person name="Xiang H."/>
            <person name="Dong X."/>
        </authorList>
    </citation>
    <scope>NUCLEOTIDE SEQUENCE</scope>
    <source>
        <strain evidence="2">ZWT</strain>
    </source>
</reference>
<name>A0A9J6NXT6_9CLOT</name>
<evidence type="ECO:0000313" key="2">
    <source>
        <dbReference type="EMBL" id="MCM1988806.1"/>
    </source>
</evidence>
<keyword evidence="1" id="KW-0175">Coiled coil</keyword>
<accession>A0A9J6NXT6</accession>
<comment type="caution">
    <text evidence="2">The sequence shown here is derived from an EMBL/GenBank/DDBJ whole genome shotgun (WGS) entry which is preliminary data.</text>
</comment>
<keyword evidence="3" id="KW-1185">Reference proteome</keyword>
<sequence>MFEETNNYIFSTYKKEFVNEFIIQIISTVIAEGMNIDLEQEEIVSKFKKIVRDLKADVNTYFDENDIAAYYFGYYNEIQKESDVLFEWYGHRENIFNIVSKNIWNLREETENPSVKVLKSKIDDFIEKNNELQRAIEEEIKKNLKLEEEASKLQGRLEVSNNKLKDEILKNNELKNQNDSLNKEKTELQEDIYNIKSKLENEMLNNKNLKIKLHESEEKVEEYLKINNSLHLDIKNLSTDKDKLNNTIQKYIEEIKNIKQENMTIVEKNKKLIEWKNKYEASDRDLYEKYRLLNLQNEELKSKINSIEEGLSKEEKLDFEKKIQSINSENEKYKKEIIEKDKKLDKLKENINEKEMKEKQYLDLIEKNKVKQGKVEDRIIQLDDHNIELEKEIERLQSEIKQIKEKEKEITEKDIEELSKELMYLYDKFEDGNNFIVDEEIRSGKEKVITKLNQICDNNLERKEVIRTLYIEVLINTCKYRLKEFWKKEDCELLTEMYTEIKKTLERFLKKFEIQYMFKSEAEVNTILNDGNKRDKAKYKELIDLICEK</sequence>
<proteinExistence type="predicted"/>
<feature type="coiled-coil region" evidence="1">
    <location>
        <begin position="115"/>
        <end position="421"/>
    </location>
</feature>
<dbReference type="Proteomes" id="UP001056429">
    <property type="component" value="Unassembled WGS sequence"/>
</dbReference>
<gene>
    <name evidence="2" type="ORF">KDK92_03565</name>
</gene>